<dbReference type="InterPro" id="IPR005625">
    <property type="entry name" value="PepSY-ass_TM"/>
</dbReference>
<feature type="transmembrane region" description="Helical" evidence="1">
    <location>
        <begin position="137"/>
        <end position="157"/>
    </location>
</feature>
<sequence length="391" mass="45298">MIGWLHLWLGLISGTIMFIVCITGCIWVFQEEITALTEPWNNITPENKPLLLPSQVNQITVQQFPGKEIHGFNYYEGKTICVHISHEKEYNYNLFLHPYSGKVLHIADYKKDSFDFFRFVLNGHRFLWLPWKIGRPIVNYATLTFVVLLITGIILWWPKNKSAAKQRFSFKWKDTTKWKRKNYDLHNILGFYAMIFLLLIALTGMQWGLKWFNHSLHWIASGGETKHDRVELFSDTLHIPANVTVTTNLDKAWLKVWAEIPDPLNVYMDYPHHDEAGGTIAFFVTPKKFGGFQYEQYNFDQYSGEEVPSKKSLKYKDAKAADIMERMYYGIHVGEILGLPGKCIAFLASLTGASLPVTGVYIWLGRRKKDKPEKNTASKIFPEKILLLPLK</sequence>
<accession>A0A6N4SMP7</accession>
<evidence type="ECO:0000313" key="3">
    <source>
        <dbReference type="Proteomes" id="UP000001822"/>
    </source>
</evidence>
<feature type="transmembrane region" description="Helical" evidence="1">
    <location>
        <begin position="189"/>
        <end position="209"/>
    </location>
</feature>
<keyword evidence="1" id="KW-0472">Membrane</keyword>
<dbReference type="PANTHER" id="PTHR34219:SF3">
    <property type="entry name" value="BLL7967 PROTEIN"/>
    <property type="match status" value="1"/>
</dbReference>
<dbReference type="EMBL" id="CP000383">
    <property type="protein sequence ID" value="ABG57549.1"/>
    <property type="molecule type" value="Genomic_DNA"/>
</dbReference>
<organism evidence="2 3">
    <name type="scientific">Cytophaga hutchinsonii (strain ATCC 33406 / DSM 1761 / CIP 103989 / NBRC 15051 / NCIMB 9469 / D465)</name>
    <dbReference type="NCBI Taxonomy" id="269798"/>
    <lineage>
        <taxon>Bacteria</taxon>
        <taxon>Pseudomonadati</taxon>
        <taxon>Bacteroidota</taxon>
        <taxon>Cytophagia</taxon>
        <taxon>Cytophagales</taxon>
        <taxon>Cytophagaceae</taxon>
        <taxon>Cytophaga</taxon>
    </lineage>
</organism>
<protein>
    <recommendedName>
        <fullName evidence="4">Iron-regulated membrane protein</fullName>
    </recommendedName>
</protein>
<keyword evidence="1" id="KW-0812">Transmembrane</keyword>
<dbReference type="KEGG" id="chu:CHU_0257"/>
<evidence type="ECO:0000313" key="2">
    <source>
        <dbReference type="EMBL" id="ABG57549.1"/>
    </source>
</evidence>
<keyword evidence="1" id="KW-1133">Transmembrane helix</keyword>
<feature type="transmembrane region" description="Helical" evidence="1">
    <location>
        <begin position="344"/>
        <end position="364"/>
    </location>
</feature>
<name>A0A6N4SMP7_CYTH3</name>
<gene>
    <name evidence="2" type="ordered locus">CHU_0257</name>
</gene>
<dbReference type="Proteomes" id="UP000001822">
    <property type="component" value="Chromosome"/>
</dbReference>
<evidence type="ECO:0000256" key="1">
    <source>
        <dbReference type="SAM" id="Phobius"/>
    </source>
</evidence>
<dbReference type="AlphaFoldDB" id="A0A6N4SMP7"/>
<evidence type="ECO:0008006" key="4">
    <source>
        <dbReference type="Google" id="ProtNLM"/>
    </source>
</evidence>
<feature type="transmembrane region" description="Helical" evidence="1">
    <location>
        <begin position="7"/>
        <end position="29"/>
    </location>
</feature>
<proteinExistence type="predicted"/>
<reference evidence="2 3" key="1">
    <citation type="journal article" date="2007" name="Appl. Environ. Microbiol.">
        <title>Genome sequence of the cellulolytic gliding bacterium Cytophaga hutchinsonii.</title>
        <authorList>
            <person name="Xie G."/>
            <person name="Bruce D.C."/>
            <person name="Challacombe J.F."/>
            <person name="Chertkov O."/>
            <person name="Detter J.C."/>
            <person name="Gilna P."/>
            <person name="Han C.S."/>
            <person name="Lucas S."/>
            <person name="Misra M."/>
            <person name="Myers G.L."/>
            <person name="Richardson P."/>
            <person name="Tapia R."/>
            <person name="Thayer N."/>
            <person name="Thompson L.S."/>
            <person name="Brettin T.S."/>
            <person name="Henrissat B."/>
            <person name="Wilson D.B."/>
            <person name="McBride M.J."/>
        </authorList>
    </citation>
    <scope>NUCLEOTIDE SEQUENCE [LARGE SCALE GENOMIC DNA]</scope>
    <source>
        <strain evidence="3">ATCC 33406 / DSM 1761 / CIP 103989 / NBRC 15051 / NCIMB 9469 / D465</strain>
    </source>
</reference>
<keyword evidence="3" id="KW-1185">Reference proteome</keyword>
<dbReference type="PANTHER" id="PTHR34219">
    <property type="entry name" value="IRON-REGULATED INNER MEMBRANE PROTEIN-RELATED"/>
    <property type="match status" value="1"/>
</dbReference>
<dbReference type="Pfam" id="PF03929">
    <property type="entry name" value="PepSY_TM"/>
    <property type="match status" value="1"/>
</dbReference>